<sequence>MELENSYPEKYSGLLIKIDQKKAYNKIGWNFLWKTMEKFGFNDETICVLDMVYIETVKQSINLHCKASNAKVNTEKSSYAKIGKPSIEMIKCFSLKNSEHGFKYLGIKFKKKLPGYKRNLEYPAKKHRKKV</sequence>
<keyword evidence="2" id="KW-1185">Reference proteome</keyword>
<comment type="caution">
    <text evidence="1">The sequence shown here is derived from an EMBL/GenBank/DDBJ whole genome shotgun (WGS) entry which is preliminary data.</text>
</comment>
<evidence type="ECO:0008006" key="3">
    <source>
        <dbReference type="Google" id="ProtNLM"/>
    </source>
</evidence>
<organism evidence="1 2">
    <name type="scientific">Smittium angustum</name>
    <dbReference type="NCBI Taxonomy" id="133377"/>
    <lineage>
        <taxon>Eukaryota</taxon>
        <taxon>Fungi</taxon>
        <taxon>Fungi incertae sedis</taxon>
        <taxon>Zoopagomycota</taxon>
        <taxon>Kickxellomycotina</taxon>
        <taxon>Harpellomycetes</taxon>
        <taxon>Harpellales</taxon>
        <taxon>Legeriomycetaceae</taxon>
        <taxon>Smittium</taxon>
    </lineage>
</organism>
<evidence type="ECO:0000313" key="1">
    <source>
        <dbReference type="EMBL" id="PWA03748.1"/>
    </source>
</evidence>
<reference evidence="1 2" key="1">
    <citation type="journal article" date="2018" name="MBio">
        <title>Comparative Genomics Reveals the Core Gene Toolbox for the Fungus-Insect Symbiosis.</title>
        <authorList>
            <person name="Wang Y."/>
            <person name="Stata M."/>
            <person name="Wang W."/>
            <person name="Stajich J.E."/>
            <person name="White M.M."/>
            <person name="Moncalvo J.M."/>
        </authorList>
    </citation>
    <scope>NUCLEOTIDE SEQUENCE [LARGE SCALE GENOMIC DNA]</scope>
    <source>
        <strain evidence="1 2">AUS-126-30</strain>
    </source>
</reference>
<protein>
    <recommendedName>
        <fullName evidence="3">Reverse transcriptase domain-containing protein</fullName>
    </recommendedName>
</protein>
<dbReference type="EMBL" id="MBFU01000004">
    <property type="protein sequence ID" value="PWA03748.1"/>
    <property type="molecule type" value="Genomic_DNA"/>
</dbReference>
<proteinExistence type="predicted"/>
<gene>
    <name evidence="1" type="ORF">BB558_000082</name>
</gene>
<accession>A0A2U1JFI4</accession>
<dbReference type="AlphaFoldDB" id="A0A2U1JFI4"/>
<dbReference type="Proteomes" id="UP000245591">
    <property type="component" value="Unassembled WGS sequence"/>
</dbReference>
<evidence type="ECO:0000313" key="2">
    <source>
        <dbReference type="Proteomes" id="UP000245591"/>
    </source>
</evidence>
<name>A0A2U1JFI4_SMIAN</name>